<feature type="transmembrane region" description="Helical" evidence="9">
    <location>
        <begin position="21"/>
        <end position="41"/>
    </location>
</feature>
<feature type="transmembrane region" description="Helical" evidence="9">
    <location>
        <begin position="281"/>
        <end position="303"/>
    </location>
</feature>
<dbReference type="Gene3D" id="3.40.50.300">
    <property type="entry name" value="P-loop containing nucleotide triphosphate hydrolases"/>
    <property type="match status" value="1"/>
</dbReference>
<dbReference type="InterPro" id="IPR003439">
    <property type="entry name" value="ABC_transporter-like_ATP-bd"/>
</dbReference>
<keyword evidence="2" id="KW-0813">Transport</keyword>
<evidence type="ECO:0000259" key="11">
    <source>
        <dbReference type="PROSITE" id="PS50929"/>
    </source>
</evidence>
<feature type="transmembrane region" description="Helical" evidence="9">
    <location>
        <begin position="159"/>
        <end position="180"/>
    </location>
</feature>
<keyword evidence="8 9" id="KW-0472">Membrane</keyword>
<evidence type="ECO:0000256" key="4">
    <source>
        <dbReference type="ARBA" id="ARBA00022692"/>
    </source>
</evidence>
<feature type="domain" description="ABC transmembrane type-1" evidence="11">
    <location>
        <begin position="24"/>
        <end position="304"/>
    </location>
</feature>
<dbReference type="EMBL" id="QGNZ01000001">
    <property type="protein sequence ID" value="PWS29504.1"/>
    <property type="molecule type" value="Genomic_DNA"/>
</dbReference>
<keyword evidence="13" id="KW-1185">Reference proteome</keyword>
<evidence type="ECO:0000256" key="7">
    <source>
        <dbReference type="ARBA" id="ARBA00022989"/>
    </source>
</evidence>
<sequence length="578" mass="63638">MEKPKKAKKPSIFSLLSQYRGLIFLLIFFALLSNGINLLLPKIIAEGIDTYTAGTFKIEPILIKFALAIVLIFIFTYLQSVVQTYASERVAKDLRTKLSDQISRQSHAYVLEANPSKLLTNLTSDADSIKMFVSQAIVSIASSIFLIVGASVLLLMINWKLALCVIAIVPIIGGAFYYVLSKVRVLFTKSREVIDWLNKVISESILGSALIRVINSQQLEYNKFIDANSKARDLGLSILRLFAGLIPIIIFVANLSSLSILVLGGHFVINDSMTLGEFTAFSSYLSLIVFPILVIGFMSNVIAQATASYQRIEGVLNAPKIKHPGTLTNSLKGNIDVKDVSLSFGQKPVLKNVSFSAMGGTKTAVIGPTAAGKTQLLYILTGLIEPNSGEVLFDERRINEYNQENFHQQVGFVFQDSIIFNMSIRENIAFSDTVTDESLAKAIETAELRDFVDALPEKLNTIVSERGSSLSGGQKQRIMLARALAVNPKILLLDDFTARVDANTEKRILANIQENYPGLTLLSITQKIASVEHYDKVVLLMQGEVIAEGTHTELLASSPEYVQIYNSQQSTSNYELQS</sequence>
<keyword evidence="7 9" id="KW-1133">Transmembrane helix</keyword>
<dbReference type="Pfam" id="PF00664">
    <property type="entry name" value="ABC_membrane"/>
    <property type="match status" value="1"/>
</dbReference>
<proteinExistence type="predicted"/>
<dbReference type="SMART" id="SM00382">
    <property type="entry name" value="AAA"/>
    <property type="match status" value="1"/>
</dbReference>
<gene>
    <name evidence="12" type="ORF">DHW03_06755</name>
</gene>
<dbReference type="PROSITE" id="PS00211">
    <property type="entry name" value="ABC_TRANSPORTER_1"/>
    <property type="match status" value="1"/>
</dbReference>
<dbReference type="Proteomes" id="UP000245379">
    <property type="component" value="Unassembled WGS sequence"/>
</dbReference>
<evidence type="ECO:0000256" key="2">
    <source>
        <dbReference type="ARBA" id="ARBA00022448"/>
    </source>
</evidence>
<evidence type="ECO:0000256" key="1">
    <source>
        <dbReference type="ARBA" id="ARBA00004651"/>
    </source>
</evidence>
<dbReference type="AlphaFoldDB" id="A0A317ES26"/>
<keyword evidence="6 12" id="KW-0067">ATP-binding</keyword>
<dbReference type="InterPro" id="IPR003593">
    <property type="entry name" value="AAA+_ATPase"/>
</dbReference>
<dbReference type="FunFam" id="3.40.50.300:FF:000854">
    <property type="entry name" value="Multidrug ABC transporter ATP-binding protein"/>
    <property type="match status" value="1"/>
</dbReference>
<dbReference type="SUPFAM" id="SSF90123">
    <property type="entry name" value="ABC transporter transmembrane region"/>
    <property type="match status" value="1"/>
</dbReference>
<dbReference type="PROSITE" id="PS50893">
    <property type="entry name" value="ABC_TRANSPORTER_2"/>
    <property type="match status" value="1"/>
</dbReference>
<dbReference type="InterPro" id="IPR039421">
    <property type="entry name" value="Type_1_exporter"/>
</dbReference>
<dbReference type="GO" id="GO:0015421">
    <property type="term" value="F:ABC-type oligopeptide transporter activity"/>
    <property type="evidence" value="ECO:0007669"/>
    <property type="project" value="TreeGrafter"/>
</dbReference>
<keyword evidence="5" id="KW-0547">Nucleotide-binding</keyword>
<comment type="subcellular location">
    <subcellularLocation>
        <location evidence="1">Cell membrane</location>
        <topology evidence="1">Multi-pass membrane protein</topology>
    </subcellularLocation>
</comment>
<feature type="domain" description="ABC transporter" evidence="10">
    <location>
        <begin position="335"/>
        <end position="567"/>
    </location>
</feature>
<dbReference type="OrthoDB" id="9760358at2"/>
<keyword evidence="3" id="KW-1003">Cell membrane</keyword>
<feature type="transmembrane region" description="Helical" evidence="9">
    <location>
        <begin position="238"/>
        <end position="269"/>
    </location>
</feature>
<evidence type="ECO:0000256" key="5">
    <source>
        <dbReference type="ARBA" id="ARBA00022741"/>
    </source>
</evidence>
<dbReference type="GO" id="GO:0016887">
    <property type="term" value="F:ATP hydrolysis activity"/>
    <property type="evidence" value="ECO:0007669"/>
    <property type="project" value="InterPro"/>
</dbReference>
<name>A0A317ES26_9SPHI</name>
<evidence type="ECO:0000256" key="3">
    <source>
        <dbReference type="ARBA" id="ARBA00022475"/>
    </source>
</evidence>
<evidence type="ECO:0000256" key="6">
    <source>
        <dbReference type="ARBA" id="ARBA00022840"/>
    </source>
</evidence>
<dbReference type="InterPro" id="IPR036640">
    <property type="entry name" value="ABC1_TM_sf"/>
</dbReference>
<dbReference type="CDD" id="cd18548">
    <property type="entry name" value="ABC_6TM_Tm287_like"/>
    <property type="match status" value="1"/>
</dbReference>
<dbReference type="InterPro" id="IPR027417">
    <property type="entry name" value="P-loop_NTPase"/>
</dbReference>
<organism evidence="12 13">
    <name type="scientific">Pedobacter yonginense</name>
    <dbReference type="NCBI Taxonomy" id="651869"/>
    <lineage>
        <taxon>Bacteria</taxon>
        <taxon>Pseudomonadati</taxon>
        <taxon>Bacteroidota</taxon>
        <taxon>Sphingobacteriia</taxon>
        <taxon>Sphingobacteriales</taxon>
        <taxon>Sphingobacteriaceae</taxon>
        <taxon>Pedobacter</taxon>
    </lineage>
</organism>
<dbReference type="PANTHER" id="PTHR43394:SF1">
    <property type="entry name" value="ATP-BINDING CASSETTE SUB-FAMILY B MEMBER 10, MITOCHONDRIAL"/>
    <property type="match status" value="1"/>
</dbReference>
<dbReference type="PROSITE" id="PS50929">
    <property type="entry name" value="ABC_TM1F"/>
    <property type="match status" value="1"/>
</dbReference>
<evidence type="ECO:0000313" key="13">
    <source>
        <dbReference type="Proteomes" id="UP000245379"/>
    </source>
</evidence>
<comment type="caution">
    <text evidence="12">The sequence shown here is derived from an EMBL/GenBank/DDBJ whole genome shotgun (WGS) entry which is preliminary data.</text>
</comment>
<evidence type="ECO:0000256" key="8">
    <source>
        <dbReference type="ARBA" id="ARBA00023136"/>
    </source>
</evidence>
<accession>A0A317ES26</accession>
<dbReference type="Pfam" id="PF00005">
    <property type="entry name" value="ABC_tran"/>
    <property type="match status" value="1"/>
</dbReference>
<evidence type="ECO:0000313" key="12">
    <source>
        <dbReference type="EMBL" id="PWS29504.1"/>
    </source>
</evidence>
<feature type="transmembrane region" description="Helical" evidence="9">
    <location>
        <begin position="61"/>
        <end position="82"/>
    </location>
</feature>
<evidence type="ECO:0000256" key="9">
    <source>
        <dbReference type="SAM" id="Phobius"/>
    </source>
</evidence>
<dbReference type="InterPro" id="IPR017871">
    <property type="entry name" value="ABC_transporter-like_CS"/>
</dbReference>
<dbReference type="PANTHER" id="PTHR43394">
    <property type="entry name" value="ATP-DEPENDENT PERMEASE MDL1, MITOCHONDRIAL"/>
    <property type="match status" value="1"/>
</dbReference>
<dbReference type="SUPFAM" id="SSF52540">
    <property type="entry name" value="P-loop containing nucleoside triphosphate hydrolases"/>
    <property type="match status" value="1"/>
</dbReference>
<evidence type="ECO:0000259" key="10">
    <source>
        <dbReference type="PROSITE" id="PS50893"/>
    </source>
</evidence>
<dbReference type="Gene3D" id="1.20.1560.10">
    <property type="entry name" value="ABC transporter type 1, transmembrane domain"/>
    <property type="match status" value="1"/>
</dbReference>
<dbReference type="GO" id="GO:0005886">
    <property type="term" value="C:plasma membrane"/>
    <property type="evidence" value="ECO:0007669"/>
    <property type="project" value="UniProtKB-SubCell"/>
</dbReference>
<protein>
    <submittedName>
        <fullName evidence="12">ABC transporter ATP-binding protein</fullName>
    </submittedName>
</protein>
<keyword evidence="4 9" id="KW-0812">Transmembrane</keyword>
<reference evidence="12 13" key="1">
    <citation type="submission" date="2018-05" db="EMBL/GenBank/DDBJ databases">
        <title>Pedobacter paludis sp. nov., isolated from wetland soil.</title>
        <authorList>
            <person name="Zhang Y."/>
            <person name="Wang G."/>
        </authorList>
    </citation>
    <scope>NUCLEOTIDE SEQUENCE [LARGE SCALE GENOMIC DNA]</scope>
    <source>
        <strain evidence="12 13">KCTC22721</strain>
    </source>
</reference>
<dbReference type="GO" id="GO:0005524">
    <property type="term" value="F:ATP binding"/>
    <property type="evidence" value="ECO:0007669"/>
    <property type="project" value="UniProtKB-KW"/>
</dbReference>
<feature type="transmembrane region" description="Helical" evidence="9">
    <location>
        <begin position="132"/>
        <end position="153"/>
    </location>
</feature>
<dbReference type="RefSeq" id="WP_109924928.1">
    <property type="nucleotide sequence ID" value="NZ_QGNZ01000001.1"/>
</dbReference>
<dbReference type="InterPro" id="IPR011527">
    <property type="entry name" value="ABC1_TM_dom"/>
</dbReference>